<dbReference type="Gene3D" id="3.30.160.20">
    <property type="match status" value="1"/>
</dbReference>
<feature type="signal peptide" evidence="5">
    <location>
        <begin position="1"/>
        <end position="25"/>
    </location>
</feature>
<feature type="domain" description="Prokaryotic-type class I peptide chain release factors" evidence="6">
    <location>
        <begin position="99"/>
        <end position="201"/>
    </location>
</feature>
<dbReference type="RefSeq" id="XP_067804035.1">
    <property type="nucleotide sequence ID" value="XM_067945244.1"/>
</dbReference>
<keyword evidence="4" id="KW-0496">Mitochondrion</keyword>
<evidence type="ECO:0000256" key="4">
    <source>
        <dbReference type="ARBA" id="ARBA00023128"/>
    </source>
</evidence>
<keyword evidence="5" id="KW-0732">Signal</keyword>
<dbReference type="GeneID" id="94334490"/>
<dbReference type="EMBL" id="JALLKP010000001">
    <property type="protein sequence ID" value="KAK2197193.1"/>
    <property type="molecule type" value="Genomic_DNA"/>
</dbReference>
<keyword evidence="8" id="KW-1185">Reference proteome</keyword>
<dbReference type="AlphaFoldDB" id="A0AAD9PLW7"/>
<dbReference type="GO" id="GO:0003747">
    <property type="term" value="F:translation release factor activity"/>
    <property type="evidence" value="ECO:0007669"/>
    <property type="project" value="InterPro"/>
</dbReference>
<reference evidence="7" key="1">
    <citation type="journal article" date="2023" name="Nat. Microbiol.">
        <title>Babesia duncani multi-omics identifies virulence factors and drug targets.</title>
        <authorList>
            <person name="Singh P."/>
            <person name="Lonardi S."/>
            <person name="Liang Q."/>
            <person name="Vydyam P."/>
            <person name="Khabirova E."/>
            <person name="Fang T."/>
            <person name="Gihaz S."/>
            <person name="Thekkiniath J."/>
            <person name="Munshi M."/>
            <person name="Abel S."/>
            <person name="Ciampossin L."/>
            <person name="Batugedara G."/>
            <person name="Gupta M."/>
            <person name="Lu X.M."/>
            <person name="Lenz T."/>
            <person name="Chakravarty S."/>
            <person name="Cornillot E."/>
            <person name="Hu Y."/>
            <person name="Ma W."/>
            <person name="Gonzalez L.M."/>
            <person name="Sanchez S."/>
            <person name="Estrada K."/>
            <person name="Sanchez-Flores A."/>
            <person name="Montero E."/>
            <person name="Harb O.S."/>
            <person name="Le Roch K.G."/>
            <person name="Mamoun C.B."/>
        </authorList>
    </citation>
    <scope>NUCLEOTIDE SEQUENCE</scope>
    <source>
        <strain evidence="7">WA1</strain>
    </source>
</reference>
<evidence type="ECO:0000256" key="5">
    <source>
        <dbReference type="SAM" id="SignalP"/>
    </source>
</evidence>
<comment type="caution">
    <text evidence="7">The sequence shown here is derived from an EMBL/GenBank/DDBJ whole genome shotgun (WGS) entry which is preliminary data.</text>
</comment>
<comment type="subcellular location">
    <subcellularLocation>
        <location evidence="1">Mitochondrion</location>
    </subcellularLocation>
</comment>
<dbReference type="PANTHER" id="PTHR46203">
    <property type="entry name" value="PROBABLE PEPTIDE CHAIN RELEASE FACTOR C12ORF65"/>
    <property type="match status" value="1"/>
</dbReference>
<evidence type="ECO:0000259" key="6">
    <source>
        <dbReference type="Pfam" id="PF00472"/>
    </source>
</evidence>
<protein>
    <submittedName>
        <fullName evidence="7">Bifunctional Peptide chain release factor class I/Peptide chain release factor class I superfamily</fullName>
    </submittedName>
</protein>
<dbReference type="InterPro" id="IPR052405">
    <property type="entry name" value="Mito_Transl_Release_Factor"/>
</dbReference>
<evidence type="ECO:0000313" key="8">
    <source>
        <dbReference type="Proteomes" id="UP001214638"/>
    </source>
</evidence>
<comment type="similarity">
    <text evidence="2">Belongs to the prokaryotic/mitochondrial release factor family.</text>
</comment>
<name>A0AAD9PLW7_9APIC</name>
<dbReference type="GO" id="GO:0005739">
    <property type="term" value="C:mitochondrion"/>
    <property type="evidence" value="ECO:0007669"/>
    <property type="project" value="UniProtKB-SubCell"/>
</dbReference>
<evidence type="ECO:0000256" key="3">
    <source>
        <dbReference type="ARBA" id="ARBA00022946"/>
    </source>
</evidence>
<dbReference type="KEGG" id="bdw:94334490"/>
<keyword evidence="3" id="KW-0809">Transit peptide</keyword>
<evidence type="ECO:0000313" key="7">
    <source>
        <dbReference type="EMBL" id="KAK2197193.1"/>
    </source>
</evidence>
<gene>
    <name evidence="7" type="ORF">BdWA1_000192</name>
</gene>
<proteinExistence type="inferred from homology"/>
<evidence type="ECO:0000256" key="2">
    <source>
        <dbReference type="ARBA" id="ARBA00010835"/>
    </source>
</evidence>
<dbReference type="InterPro" id="IPR045853">
    <property type="entry name" value="Pep_chain_release_fac_I_sf"/>
</dbReference>
<sequence length="219" mass="25931">MVISQCLFVAGFILLELVNVKLTHAFCLFAKYDTFDILASNTHFIYYWKCKLKSLSAIMNLAINDDSSEKPWVTKSKHKDEELSILRQELLRKYPPAHPLKENYVKARGPGGQKINKTSICVQLLYMSPLTPAPIVIKCSKNRSLIDNRIEATKILMKRLEYYESREEIERHKEELKESRRILHLSTRDKERKKFEKQLRSEKKLRRRKIRNETFPFDD</sequence>
<dbReference type="PANTHER" id="PTHR46203:SF1">
    <property type="entry name" value="MITOCHONDRIAL TRANSLATION RELEASE FACTOR IN RESCUE"/>
    <property type="match status" value="1"/>
</dbReference>
<dbReference type="Proteomes" id="UP001214638">
    <property type="component" value="Unassembled WGS sequence"/>
</dbReference>
<dbReference type="Pfam" id="PF00472">
    <property type="entry name" value="RF-1"/>
    <property type="match status" value="1"/>
</dbReference>
<organism evidence="7 8">
    <name type="scientific">Babesia duncani</name>
    <dbReference type="NCBI Taxonomy" id="323732"/>
    <lineage>
        <taxon>Eukaryota</taxon>
        <taxon>Sar</taxon>
        <taxon>Alveolata</taxon>
        <taxon>Apicomplexa</taxon>
        <taxon>Aconoidasida</taxon>
        <taxon>Piroplasmida</taxon>
        <taxon>Babesiidae</taxon>
        <taxon>Babesia</taxon>
    </lineage>
</organism>
<evidence type="ECO:0000256" key="1">
    <source>
        <dbReference type="ARBA" id="ARBA00004173"/>
    </source>
</evidence>
<feature type="chain" id="PRO_5042063524" evidence="5">
    <location>
        <begin position="26"/>
        <end position="219"/>
    </location>
</feature>
<accession>A0AAD9PLW7</accession>
<dbReference type="InterPro" id="IPR000352">
    <property type="entry name" value="Pep_chain_release_fac_I"/>
</dbReference>
<dbReference type="SUPFAM" id="SSF75620">
    <property type="entry name" value="Release factor"/>
    <property type="match status" value="1"/>
</dbReference>